<dbReference type="PANTHER" id="PTHR21580:SF28">
    <property type="entry name" value="BOREALIN N-TERMINAL DOMAIN-CONTAINING PROTEIN-RELATED"/>
    <property type="match status" value="1"/>
</dbReference>
<dbReference type="Pfam" id="PF07004">
    <property type="entry name" value="SHIPPO-rpt"/>
    <property type="match status" value="5"/>
</dbReference>
<dbReference type="PANTHER" id="PTHR21580">
    <property type="entry name" value="SHIPPO-1-RELATED"/>
    <property type="match status" value="1"/>
</dbReference>
<dbReference type="InterPro" id="IPR051291">
    <property type="entry name" value="CIMAP"/>
</dbReference>
<keyword evidence="3" id="KW-1185">Reference proteome</keyword>
<dbReference type="Proteomes" id="UP001295684">
    <property type="component" value="Unassembled WGS sequence"/>
</dbReference>
<organism evidence="2 3">
    <name type="scientific">Euplotes crassus</name>
    <dbReference type="NCBI Taxonomy" id="5936"/>
    <lineage>
        <taxon>Eukaryota</taxon>
        <taxon>Sar</taxon>
        <taxon>Alveolata</taxon>
        <taxon>Ciliophora</taxon>
        <taxon>Intramacronucleata</taxon>
        <taxon>Spirotrichea</taxon>
        <taxon>Hypotrichia</taxon>
        <taxon>Euplotida</taxon>
        <taxon>Euplotidae</taxon>
        <taxon>Moneuplotes</taxon>
    </lineage>
</organism>
<name>A0AAD1XMD8_EUPCR</name>
<accession>A0AAD1XMD8</accession>
<proteinExistence type="predicted"/>
<dbReference type="EMBL" id="CAMPGE010016830">
    <property type="protein sequence ID" value="CAI2375363.1"/>
    <property type="molecule type" value="Genomic_DNA"/>
</dbReference>
<gene>
    <name evidence="2" type="ORF">ECRASSUSDP1_LOCUS16725</name>
</gene>
<reference evidence="2" key="1">
    <citation type="submission" date="2023-07" db="EMBL/GenBank/DDBJ databases">
        <authorList>
            <consortium name="AG Swart"/>
            <person name="Singh M."/>
            <person name="Singh A."/>
            <person name="Seah K."/>
            <person name="Emmerich C."/>
        </authorList>
    </citation>
    <scope>NUCLEOTIDE SEQUENCE</scope>
    <source>
        <strain evidence="2">DP1</strain>
    </source>
</reference>
<protein>
    <submittedName>
        <fullName evidence="2">Uncharacterized protein</fullName>
    </submittedName>
</protein>
<dbReference type="AlphaFoldDB" id="A0AAD1XMD8"/>
<comment type="caution">
    <text evidence="2">The sequence shown here is derived from an EMBL/GenBank/DDBJ whole genome shotgun (WGS) entry which is preliminary data.</text>
</comment>
<evidence type="ECO:0000313" key="3">
    <source>
        <dbReference type="Proteomes" id="UP001295684"/>
    </source>
</evidence>
<feature type="region of interest" description="Disordered" evidence="1">
    <location>
        <begin position="141"/>
        <end position="165"/>
    </location>
</feature>
<sequence>MSFTVSNCEQINRAPTNSSTAKQLYSFPKAGRFGYNPKILNQNIGYDLPSTMSTRKASFGIGNKSTKLKKKPGPDPGAYNLPTEFSNTPKNKAFTFGLPFSSYTKMYNKGDVRADKSVPGPGTYDIPERCGKEGLHLTLKPKLKDNTLRHSASMPGPGAYEPPNSINQKGNYFNSKFTSSKCALFNPPNSKRFKMFSRNTVKFPGPGEYSPASSISKDGNYFLSKFKSSNCRTFYHYNRDTISTLGKRKDMPGPGMYKLPSEFGYYESNKKSTFRVKKKRRARSVEKPGNRNL</sequence>
<dbReference type="InterPro" id="IPR010736">
    <property type="entry name" value="SHIPPO-rpt"/>
</dbReference>
<evidence type="ECO:0000313" key="2">
    <source>
        <dbReference type="EMBL" id="CAI2375363.1"/>
    </source>
</evidence>
<evidence type="ECO:0000256" key="1">
    <source>
        <dbReference type="SAM" id="MobiDB-lite"/>
    </source>
</evidence>